<dbReference type="GO" id="GO:0016787">
    <property type="term" value="F:hydrolase activity"/>
    <property type="evidence" value="ECO:0007669"/>
    <property type="project" value="UniProtKB-KW"/>
</dbReference>
<proteinExistence type="predicted"/>
<dbReference type="PANTHER" id="PTHR43434">
    <property type="entry name" value="PHOSPHOGLYCOLATE PHOSPHATASE"/>
    <property type="match status" value="1"/>
</dbReference>
<dbReference type="RefSeq" id="WP_337693705.1">
    <property type="nucleotide sequence ID" value="NZ_JBBEGN010000002.1"/>
</dbReference>
<organism evidence="1 2">
    <name type="scientific">Actinomycetospora aurantiaca</name>
    <dbReference type="NCBI Taxonomy" id="3129233"/>
    <lineage>
        <taxon>Bacteria</taxon>
        <taxon>Bacillati</taxon>
        <taxon>Actinomycetota</taxon>
        <taxon>Actinomycetes</taxon>
        <taxon>Pseudonocardiales</taxon>
        <taxon>Pseudonocardiaceae</taxon>
        <taxon>Actinomycetospora</taxon>
    </lineage>
</organism>
<keyword evidence="2" id="KW-1185">Reference proteome</keyword>
<comment type="caution">
    <text evidence="1">The sequence shown here is derived from an EMBL/GenBank/DDBJ whole genome shotgun (WGS) entry which is preliminary data.</text>
</comment>
<dbReference type="SUPFAM" id="SSF56784">
    <property type="entry name" value="HAD-like"/>
    <property type="match status" value="1"/>
</dbReference>
<dbReference type="EMBL" id="JBBEGN010000002">
    <property type="protein sequence ID" value="MEJ2867080.1"/>
    <property type="molecule type" value="Genomic_DNA"/>
</dbReference>
<keyword evidence="1" id="KW-0378">Hydrolase</keyword>
<accession>A0ABU8MIE1</accession>
<dbReference type="InterPro" id="IPR023214">
    <property type="entry name" value="HAD_sf"/>
</dbReference>
<dbReference type="Proteomes" id="UP001385809">
    <property type="component" value="Unassembled WGS sequence"/>
</dbReference>
<dbReference type="Pfam" id="PF00702">
    <property type="entry name" value="Hydrolase"/>
    <property type="match status" value="1"/>
</dbReference>
<dbReference type="PANTHER" id="PTHR43434:SF1">
    <property type="entry name" value="PHOSPHOGLYCOLATE PHOSPHATASE"/>
    <property type="match status" value="1"/>
</dbReference>
<name>A0ABU8MIE1_9PSEU</name>
<evidence type="ECO:0000313" key="2">
    <source>
        <dbReference type="Proteomes" id="UP001385809"/>
    </source>
</evidence>
<protein>
    <submittedName>
        <fullName evidence="1">HAD family hydrolase</fullName>
    </submittedName>
</protein>
<gene>
    <name evidence="1" type="ORF">WCD74_04845</name>
</gene>
<dbReference type="Gene3D" id="3.40.50.1000">
    <property type="entry name" value="HAD superfamily/HAD-like"/>
    <property type="match status" value="1"/>
</dbReference>
<dbReference type="InterPro" id="IPR050155">
    <property type="entry name" value="HAD-like_hydrolase_sf"/>
</dbReference>
<dbReference type="InterPro" id="IPR036412">
    <property type="entry name" value="HAD-like_sf"/>
</dbReference>
<reference evidence="1 2" key="1">
    <citation type="submission" date="2024-03" db="EMBL/GenBank/DDBJ databases">
        <title>Actinomycetospora sp. OC33-EN08, a novel actinomycete isolated from wild orchid (Aerides multiflora).</title>
        <authorList>
            <person name="Suriyachadkun C."/>
        </authorList>
    </citation>
    <scope>NUCLEOTIDE SEQUENCE [LARGE SCALE GENOMIC DNA]</scope>
    <source>
        <strain evidence="1 2">OC33-EN08</strain>
    </source>
</reference>
<sequence length="147" mass="14646">MLTCPWSCVVWDLDGTLLERGGLRPVDGVEAVLAAWAGAGVEMAVATSASTSTARQVVDGLGWSGWFSHVAGSAPGVAGKDEVLAEALLGLGRVLPEGAAGAAMVGDSPADVAAARRHGLTAVGVTWSGTPADALGGADVIWTRPPS</sequence>
<evidence type="ECO:0000313" key="1">
    <source>
        <dbReference type="EMBL" id="MEJ2867080.1"/>
    </source>
</evidence>